<proteinExistence type="predicted"/>
<evidence type="ECO:0000313" key="6">
    <source>
        <dbReference type="Proteomes" id="UP000623608"/>
    </source>
</evidence>
<dbReference type="SUPFAM" id="SSF47203">
    <property type="entry name" value="Acyl-CoA dehydrogenase C-terminal domain-like"/>
    <property type="match status" value="1"/>
</dbReference>
<dbReference type="Gene3D" id="1.10.540.10">
    <property type="entry name" value="Acyl-CoA dehydrogenase/oxidase, N-terminal domain"/>
    <property type="match status" value="1"/>
</dbReference>
<gene>
    <name evidence="5" type="primary">acd_5</name>
    <name evidence="5" type="ORF">Ate02nite_67810</name>
</gene>
<dbReference type="PIRSF" id="PIRSF016578">
    <property type="entry name" value="HsaA"/>
    <property type="match status" value="1"/>
</dbReference>
<keyword evidence="6" id="KW-1185">Reference proteome</keyword>
<feature type="domain" description="Acyl-CoA oxidase/dehydrogenase middle" evidence="3">
    <location>
        <begin position="146"/>
        <end position="225"/>
    </location>
</feature>
<keyword evidence="2" id="KW-0560">Oxidoreductase</keyword>
<dbReference type="Gene3D" id="2.40.110.10">
    <property type="entry name" value="Butyryl-CoA Dehydrogenase, subunit A, domain 2"/>
    <property type="match status" value="1"/>
</dbReference>
<dbReference type="EMBL" id="BOMY01000042">
    <property type="protein sequence ID" value="GIF24051.1"/>
    <property type="molecule type" value="Genomic_DNA"/>
</dbReference>
<accession>A0A919TVK3</accession>
<dbReference type="InterPro" id="IPR009100">
    <property type="entry name" value="AcylCoA_DH/oxidase_NM_dom_sf"/>
</dbReference>
<dbReference type="Proteomes" id="UP000623608">
    <property type="component" value="Unassembled WGS sequence"/>
</dbReference>
<evidence type="ECO:0000256" key="2">
    <source>
        <dbReference type="ARBA" id="ARBA00023002"/>
    </source>
</evidence>
<evidence type="ECO:0000313" key="5">
    <source>
        <dbReference type="EMBL" id="GIF24051.1"/>
    </source>
</evidence>
<keyword evidence="1" id="KW-0285">Flavoprotein</keyword>
<dbReference type="Pfam" id="PF08028">
    <property type="entry name" value="Acyl-CoA_dh_2"/>
    <property type="match status" value="1"/>
</dbReference>
<protein>
    <submittedName>
        <fullName evidence="5">Acyl-CoA dehydrogenase</fullName>
    </submittedName>
</protein>
<dbReference type="InterPro" id="IPR037069">
    <property type="entry name" value="AcylCoA_DH/ox_N_sf"/>
</dbReference>
<dbReference type="CDD" id="cd00567">
    <property type="entry name" value="ACAD"/>
    <property type="match status" value="1"/>
</dbReference>
<dbReference type="PANTHER" id="PTHR43884">
    <property type="entry name" value="ACYL-COA DEHYDROGENASE"/>
    <property type="match status" value="1"/>
</dbReference>
<evidence type="ECO:0000256" key="1">
    <source>
        <dbReference type="ARBA" id="ARBA00022630"/>
    </source>
</evidence>
<dbReference type="Gene3D" id="1.20.140.10">
    <property type="entry name" value="Butyryl-CoA Dehydrogenase, subunit A, domain 3"/>
    <property type="match status" value="1"/>
</dbReference>
<dbReference type="SUPFAM" id="SSF56645">
    <property type="entry name" value="Acyl-CoA dehydrogenase NM domain-like"/>
    <property type="match status" value="1"/>
</dbReference>
<dbReference type="InterPro" id="IPR046373">
    <property type="entry name" value="Acyl-CoA_Oxase/DH_mid-dom_sf"/>
</dbReference>
<dbReference type="Pfam" id="PF02770">
    <property type="entry name" value="Acyl-CoA_dh_M"/>
    <property type="match status" value="1"/>
</dbReference>
<evidence type="ECO:0000259" key="4">
    <source>
        <dbReference type="Pfam" id="PF08028"/>
    </source>
</evidence>
<dbReference type="InterPro" id="IPR006091">
    <property type="entry name" value="Acyl-CoA_Oxase/DH_mid-dom"/>
</dbReference>
<dbReference type="GO" id="GO:0003995">
    <property type="term" value="F:acyl-CoA dehydrogenase activity"/>
    <property type="evidence" value="ECO:0007669"/>
    <property type="project" value="TreeGrafter"/>
</dbReference>
<dbReference type="InterPro" id="IPR013107">
    <property type="entry name" value="Acyl-CoA_DH_C"/>
</dbReference>
<dbReference type="GO" id="GO:0050660">
    <property type="term" value="F:flavin adenine dinucleotide binding"/>
    <property type="evidence" value="ECO:0007669"/>
    <property type="project" value="InterPro"/>
</dbReference>
<reference evidence="5" key="1">
    <citation type="submission" date="2021-01" db="EMBL/GenBank/DDBJ databases">
        <title>Whole genome shotgun sequence of Actinoplanes tereljensis NBRC 105297.</title>
        <authorList>
            <person name="Komaki H."/>
            <person name="Tamura T."/>
        </authorList>
    </citation>
    <scope>NUCLEOTIDE SEQUENCE</scope>
    <source>
        <strain evidence="5">NBRC 105297</strain>
    </source>
</reference>
<comment type="caution">
    <text evidence="5">The sequence shown here is derived from an EMBL/GenBank/DDBJ whole genome shotgun (WGS) entry which is preliminary data.</text>
</comment>
<dbReference type="PANTHER" id="PTHR43884:SF25">
    <property type="entry name" value="ACYL-COA DEHYDROGENASE YDBM-RELATED"/>
    <property type="match status" value="1"/>
</dbReference>
<evidence type="ECO:0000259" key="3">
    <source>
        <dbReference type="Pfam" id="PF02770"/>
    </source>
</evidence>
<dbReference type="RefSeq" id="WP_203811913.1">
    <property type="nucleotide sequence ID" value="NZ_BOMY01000042.1"/>
</dbReference>
<organism evidence="5 6">
    <name type="scientific">Paractinoplanes tereljensis</name>
    <dbReference type="NCBI Taxonomy" id="571912"/>
    <lineage>
        <taxon>Bacteria</taxon>
        <taxon>Bacillati</taxon>
        <taxon>Actinomycetota</taxon>
        <taxon>Actinomycetes</taxon>
        <taxon>Micromonosporales</taxon>
        <taxon>Micromonosporaceae</taxon>
        <taxon>Paractinoplanes</taxon>
    </lineage>
</organism>
<sequence length="400" mass="43748">MTTDTIASSTSPLFEKAEPSAYFSDQDYHRFHERAAKYDRDNLFFDEDLADLRERGYLRAALPVELGGGGLGFAALAREQRRLAYWAPATALAINMHLYWTGPATALAASGGENLGWLLRAVADGQVLAAGHGERGNDLGLDDSLTQAVRQADGSYVVTGRKTFTSLSPVWDHLGIHARDDTDPAHPKIVHLFVDRTAKGVSTEKTWDALGVRATASDDTVLDNVHVPAGRVVGISEIGEPYPPYVTGILQWYIPLVSNVYFGIARRALDLAELNAQARTSLALPGQRHADKPAVQRQLAEAEILLDAAWSLLERATEDLDAATDHGEWWTPRLFSVKEFTTTTARRVVDIATQVVGASSVSRSNELERLYRDVRTGSLHPPNTDAILDVIGKFAVRVLP</sequence>
<dbReference type="InterPro" id="IPR036250">
    <property type="entry name" value="AcylCo_DH-like_C"/>
</dbReference>
<feature type="domain" description="Acyl-CoA dehydrogenase C-terminal" evidence="4">
    <location>
        <begin position="258"/>
        <end position="380"/>
    </location>
</feature>
<dbReference type="AlphaFoldDB" id="A0A919TVK3"/>
<name>A0A919TVK3_9ACTN</name>